<dbReference type="Ensembl" id="ENSFHET00000007465.1">
    <property type="protein sequence ID" value="ENSFHEP00000005265.1"/>
    <property type="gene ID" value="ENSFHEG00000006221.1"/>
</dbReference>
<accession>A0A3Q2P0Z1</accession>
<organism evidence="1 2">
    <name type="scientific">Fundulus heteroclitus</name>
    <name type="common">Killifish</name>
    <name type="synonym">Mummichog</name>
    <dbReference type="NCBI Taxonomy" id="8078"/>
    <lineage>
        <taxon>Eukaryota</taxon>
        <taxon>Metazoa</taxon>
        <taxon>Chordata</taxon>
        <taxon>Craniata</taxon>
        <taxon>Vertebrata</taxon>
        <taxon>Euteleostomi</taxon>
        <taxon>Actinopterygii</taxon>
        <taxon>Neopterygii</taxon>
        <taxon>Teleostei</taxon>
        <taxon>Neoteleostei</taxon>
        <taxon>Acanthomorphata</taxon>
        <taxon>Ovalentaria</taxon>
        <taxon>Atherinomorphae</taxon>
        <taxon>Cyprinodontiformes</taxon>
        <taxon>Fundulidae</taxon>
        <taxon>Fundulus</taxon>
    </lineage>
</organism>
<reference evidence="1" key="2">
    <citation type="submission" date="2025-09" db="UniProtKB">
        <authorList>
            <consortium name="Ensembl"/>
        </authorList>
    </citation>
    <scope>IDENTIFICATION</scope>
</reference>
<name>A0A3Q2P0Z1_FUNHE</name>
<reference evidence="1" key="1">
    <citation type="submission" date="2025-08" db="UniProtKB">
        <authorList>
            <consortium name="Ensembl"/>
        </authorList>
    </citation>
    <scope>IDENTIFICATION</scope>
</reference>
<evidence type="ECO:0000313" key="2">
    <source>
        <dbReference type="Proteomes" id="UP000265000"/>
    </source>
</evidence>
<proteinExistence type="predicted"/>
<sequence>MEGHQQGWCRHHDELQSPETNLGDGEEVVEAGILASGLLCVAHKILLFIFPDLLGCCHVHQDPEQEDHREPDPANDSGVLVHPTENVLQKSPVHCCLGSWQEKKHGLFGRVELCDFRFR</sequence>
<dbReference type="Proteomes" id="UP000265000">
    <property type="component" value="Unplaced"/>
</dbReference>
<protein>
    <submittedName>
        <fullName evidence="1">Uncharacterized protein</fullName>
    </submittedName>
</protein>
<dbReference type="AlphaFoldDB" id="A0A3Q2P0Z1"/>
<dbReference type="GeneTree" id="ENSGT00980000199126"/>
<evidence type="ECO:0000313" key="1">
    <source>
        <dbReference type="Ensembl" id="ENSFHEP00000005265.1"/>
    </source>
</evidence>
<keyword evidence="2" id="KW-1185">Reference proteome</keyword>
<dbReference type="STRING" id="8078.ENSFHEP00000005265"/>